<accession>A0A417YUV4</accession>
<dbReference type="Proteomes" id="UP000284416">
    <property type="component" value="Unassembled WGS sequence"/>
</dbReference>
<feature type="domain" description="HTH luxR-type" evidence="7">
    <location>
        <begin position="158"/>
        <end position="223"/>
    </location>
</feature>
<evidence type="ECO:0000259" key="8">
    <source>
        <dbReference type="PROSITE" id="PS50110"/>
    </source>
</evidence>
<feature type="modified residue" description="4-aspartylphosphate" evidence="6">
    <location>
        <position position="65"/>
    </location>
</feature>
<dbReference type="PRINTS" id="PR00038">
    <property type="entry name" value="HTHLUXR"/>
</dbReference>
<dbReference type="CDD" id="cd06170">
    <property type="entry name" value="LuxR_C_like"/>
    <property type="match status" value="1"/>
</dbReference>
<dbReference type="GO" id="GO:0003677">
    <property type="term" value="F:DNA binding"/>
    <property type="evidence" value="ECO:0007669"/>
    <property type="project" value="UniProtKB-KW"/>
</dbReference>
<dbReference type="PANTHER" id="PTHR43214">
    <property type="entry name" value="TWO-COMPONENT RESPONSE REGULATOR"/>
    <property type="match status" value="1"/>
</dbReference>
<evidence type="ECO:0000256" key="6">
    <source>
        <dbReference type="PROSITE-ProRule" id="PRU00169"/>
    </source>
</evidence>
<evidence type="ECO:0000256" key="2">
    <source>
        <dbReference type="ARBA" id="ARBA00022553"/>
    </source>
</evidence>
<evidence type="ECO:0000256" key="4">
    <source>
        <dbReference type="ARBA" id="ARBA00023125"/>
    </source>
</evidence>
<dbReference type="GO" id="GO:0006355">
    <property type="term" value="P:regulation of DNA-templated transcription"/>
    <property type="evidence" value="ECO:0007669"/>
    <property type="project" value="InterPro"/>
</dbReference>
<evidence type="ECO:0000256" key="3">
    <source>
        <dbReference type="ARBA" id="ARBA00023015"/>
    </source>
</evidence>
<evidence type="ECO:0000256" key="5">
    <source>
        <dbReference type="ARBA" id="ARBA00023163"/>
    </source>
</evidence>
<dbReference type="EMBL" id="QWEG01000005">
    <property type="protein sequence ID" value="RHW41097.1"/>
    <property type="molecule type" value="Genomic_DNA"/>
</dbReference>
<reference evidence="9 10" key="1">
    <citation type="journal article" date="2017" name="Int. J. Syst. Evol. Microbiol.">
        <title>Bacillus notoginsengisoli sp. nov., a novel bacterium isolated from the rhizosphere of Panax notoginseng.</title>
        <authorList>
            <person name="Zhang M.Y."/>
            <person name="Cheng J."/>
            <person name="Cai Y."/>
            <person name="Zhang T.Y."/>
            <person name="Wu Y.Y."/>
            <person name="Manikprabhu D."/>
            <person name="Li W.J."/>
            <person name="Zhang Y.X."/>
        </authorList>
    </citation>
    <scope>NUCLEOTIDE SEQUENCE [LARGE SCALE GENOMIC DNA]</scope>
    <source>
        <strain evidence="9 10">JCM 30743</strain>
    </source>
</reference>
<evidence type="ECO:0000259" key="7">
    <source>
        <dbReference type="PROSITE" id="PS50043"/>
    </source>
</evidence>
<keyword evidence="5" id="KW-0804">Transcription</keyword>
<dbReference type="PROSITE" id="PS00622">
    <property type="entry name" value="HTH_LUXR_1"/>
    <property type="match status" value="1"/>
</dbReference>
<dbReference type="SMART" id="SM00421">
    <property type="entry name" value="HTH_LUXR"/>
    <property type="match status" value="1"/>
</dbReference>
<dbReference type="InterPro" id="IPR011006">
    <property type="entry name" value="CheY-like_superfamily"/>
</dbReference>
<protein>
    <submittedName>
        <fullName evidence="9">DNA-binding response regulator</fullName>
    </submittedName>
</protein>
<keyword evidence="3" id="KW-0805">Transcription regulation</keyword>
<proteinExistence type="predicted"/>
<evidence type="ECO:0000313" key="9">
    <source>
        <dbReference type="EMBL" id="RHW41097.1"/>
    </source>
</evidence>
<dbReference type="PROSITE" id="PS50110">
    <property type="entry name" value="RESPONSE_REGULATORY"/>
    <property type="match status" value="1"/>
</dbReference>
<name>A0A417YUV4_9BACI</name>
<evidence type="ECO:0000313" key="10">
    <source>
        <dbReference type="Proteomes" id="UP000284416"/>
    </source>
</evidence>
<organism evidence="9 10">
    <name type="scientific">Neobacillus notoginsengisoli</name>
    <dbReference type="NCBI Taxonomy" id="1578198"/>
    <lineage>
        <taxon>Bacteria</taxon>
        <taxon>Bacillati</taxon>
        <taxon>Bacillota</taxon>
        <taxon>Bacilli</taxon>
        <taxon>Bacillales</taxon>
        <taxon>Bacillaceae</taxon>
        <taxon>Neobacillus</taxon>
    </lineage>
</organism>
<dbReference type="AlphaFoldDB" id="A0A417YUV4"/>
<dbReference type="InterPro" id="IPR001789">
    <property type="entry name" value="Sig_transdc_resp-reg_receiver"/>
</dbReference>
<dbReference type="InterPro" id="IPR016032">
    <property type="entry name" value="Sig_transdc_resp-reg_C-effctor"/>
</dbReference>
<dbReference type="GO" id="GO:0000160">
    <property type="term" value="P:phosphorelay signal transduction system"/>
    <property type="evidence" value="ECO:0007669"/>
    <property type="project" value="InterPro"/>
</dbReference>
<dbReference type="SMART" id="SM00448">
    <property type="entry name" value="REC"/>
    <property type="match status" value="1"/>
</dbReference>
<dbReference type="Pfam" id="PF00072">
    <property type="entry name" value="Response_reg"/>
    <property type="match status" value="1"/>
</dbReference>
<dbReference type="InterPro" id="IPR039420">
    <property type="entry name" value="WalR-like"/>
</dbReference>
<keyword evidence="10" id="KW-1185">Reference proteome</keyword>
<sequence>MENREARCLMEKIKVLLVDDHYLFLKGLESIIEGENSLEVAGEARTGDEAMTMVRSLNPDVILMDVNLAPEGGLETLKLIMEEMPDSRIIMLASDEDEKNLFDAIKFGARGLLQKNLQPNELFSFIQMVCRGEYIFSGPLAKQIINRVALIEECSHEAGKKGNMLTKREKEILVEVTKGMTNRQIASALFISENTVKNHIRNIMEKLQINNRVQAASYAMNEGWLQQV</sequence>
<evidence type="ECO:0000256" key="1">
    <source>
        <dbReference type="ARBA" id="ARBA00004496"/>
    </source>
</evidence>
<dbReference type="InterPro" id="IPR000792">
    <property type="entry name" value="Tscrpt_reg_LuxR_C"/>
</dbReference>
<comment type="caution">
    <text evidence="9">The sequence shown here is derived from an EMBL/GenBank/DDBJ whole genome shotgun (WGS) entry which is preliminary data.</text>
</comment>
<feature type="domain" description="Response regulatory" evidence="8">
    <location>
        <begin position="14"/>
        <end position="130"/>
    </location>
</feature>
<dbReference type="GO" id="GO:0005737">
    <property type="term" value="C:cytoplasm"/>
    <property type="evidence" value="ECO:0007669"/>
    <property type="project" value="UniProtKB-SubCell"/>
</dbReference>
<dbReference type="Gene3D" id="3.40.50.2300">
    <property type="match status" value="1"/>
</dbReference>
<dbReference type="SUPFAM" id="SSF52172">
    <property type="entry name" value="CheY-like"/>
    <property type="match status" value="1"/>
</dbReference>
<dbReference type="SUPFAM" id="SSF46894">
    <property type="entry name" value="C-terminal effector domain of the bipartite response regulators"/>
    <property type="match status" value="1"/>
</dbReference>
<dbReference type="PROSITE" id="PS50043">
    <property type="entry name" value="HTH_LUXR_2"/>
    <property type="match status" value="1"/>
</dbReference>
<dbReference type="Pfam" id="PF00196">
    <property type="entry name" value="GerE"/>
    <property type="match status" value="1"/>
</dbReference>
<comment type="subcellular location">
    <subcellularLocation>
        <location evidence="1">Cytoplasm</location>
    </subcellularLocation>
</comment>
<gene>
    <name evidence="9" type="ORF">D1B31_09135</name>
</gene>
<dbReference type="CDD" id="cd17535">
    <property type="entry name" value="REC_NarL-like"/>
    <property type="match status" value="1"/>
</dbReference>
<keyword evidence="2 6" id="KW-0597">Phosphoprotein</keyword>
<dbReference type="InterPro" id="IPR058245">
    <property type="entry name" value="NreC/VraR/RcsB-like_REC"/>
</dbReference>
<keyword evidence="4 9" id="KW-0238">DNA-binding</keyword>